<evidence type="ECO:0000313" key="4">
    <source>
        <dbReference type="Proteomes" id="UP000008888"/>
    </source>
</evidence>
<feature type="transmembrane region" description="Helical" evidence="1">
    <location>
        <begin position="6"/>
        <end position="30"/>
    </location>
</feature>
<dbReference type="PANTHER" id="PTHR43081">
    <property type="entry name" value="ADENYLATE CYCLASE, TERMINAL-DIFFERENTIATION SPECIFIC-RELATED"/>
    <property type="match status" value="1"/>
</dbReference>
<dbReference type="PROSITE" id="PS51257">
    <property type="entry name" value="PROKAR_LIPOPROTEIN"/>
    <property type="match status" value="1"/>
</dbReference>
<dbReference type="eggNOG" id="COG2114">
    <property type="taxonomic scope" value="Bacteria"/>
</dbReference>
<dbReference type="GO" id="GO:0009190">
    <property type="term" value="P:cyclic nucleotide biosynthetic process"/>
    <property type="evidence" value="ECO:0007669"/>
    <property type="project" value="InterPro"/>
</dbReference>
<dbReference type="GO" id="GO:0035556">
    <property type="term" value="P:intracellular signal transduction"/>
    <property type="evidence" value="ECO:0007669"/>
    <property type="project" value="InterPro"/>
</dbReference>
<dbReference type="Pfam" id="PF00211">
    <property type="entry name" value="Guanylate_cyc"/>
    <property type="match status" value="1"/>
</dbReference>
<dbReference type="STRING" id="857087.Metme_4134"/>
<keyword evidence="1" id="KW-1133">Transmembrane helix</keyword>
<feature type="transmembrane region" description="Helical" evidence="1">
    <location>
        <begin position="411"/>
        <end position="428"/>
    </location>
</feature>
<dbReference type="OrthoDB" id="9806704at2"/>
<dbReference type="InterPro" id="IPR001054">
    <property type="entry name" value="A/G_cyclase"/>
</dbReference>
<keyword evidence="4" id="KW-1185">Reference proteome</keyword>
<dbReference type="eggNOG" id="COG4252">
    <property type="taxonomic scope" value="Bacteria"/>
</dbReference>
<dbReference type="SUPFAM" id="SSF55073">
    <property type="entry name" value="Nucleotide cyclase"/>
    <property type="match status" value="1"/>
</dbReference>
<evidence type="ECO:0000256" key="1">
    <source>
        <dbReference type="SAM" id="Phobius"/>
    </source>
</evidence>
<dbReference type="SMART" id="SM01080">
    <property type="entry name" value="CHASE2"/>
    <property type="match status" value="1"/>
</dbReference>
<evidence type="ECO:0000259" key="2">
    <source>
        <dbReference type="PROSITE" id="PS50125"/>
    </source>
</evidence>
<dbReference type="Gene3D" id="3.30.70.1230">
    <property type="entry name" value="Nucleotide cyclase"/>
    <property type="match status" value="1"/>
</dbReference>
<dbReference type="GO" id="GO:0004016">
    <property type="term" value="F:adenylate cyclase activity"/>
    <property type="evidence" value="ECO:0007669"/>
    <property type="project" value="UniProtKB-ARBA"/>
</dbReference>
<dbReference type="CDD" id="cd07302">
    <property type="entry name" value="CHD"/>
    <property type="match status" value="1"/>
</dbReference>
<dbReference type="EMBL" id="CP002738">
    <property type="protein sequence ID" value="AEG02487.1"/>
    <property type="molecule type" value="Genomic_DNA"/>
</dbReference>
<dbReference type="AlphaFoldDB" id="G0A167"/>
<dbReference type="KEGG" id="mmt:Metme_4134"/>
<dbReference type="InterPro" id="IPR007890">
    <property type="entry name" value="CHASE2"/>
</dbReference>
<dbReference type="Pfam" id="PF05226">
    <property type="entry name" value="CHASE2"/>
    <property type="match status" value="1"/>
</dbReference>
<reference evidence="4" key="3">
    <citation type="submission" date="2011-05" db="EMBL/GenBank/DDBJ databases">
        <title>Complete sequence of Methylomonas methanica MC09.</title>
        <authorList>
            <consortium name="US DOE Joint Genome Institute"/>
            <person name="Lucas S."/>
            <person name="Han J."/>
            <person name="Lapidus A."/>
            <person name="Cheng J.-F."/>
            <person name="Goodwin L."/>
            <person name="Pitluck S."/>
            <person name="Peters L."/>
            <person name="Mikhailova N."/>
            <person name="Teshima H."/>
            <person name="Han C."/>
            <person name="Tapia R."/>
            <person name="Land M."/>
            <person name="Hauser L."/>
            <person name="Kyrpides N."/>
            <person name="Ivanova N."/>
            <person name="Pagani I."/>
            <person name="Stein L."/>
            <person name="Woyke T."/>
        </authorList>
    </citation>
    <scope>NUCLEOTIDE SEQUENCE [LARGE SCALE GENOMIC DNA]</scope>
    <source>
        <strain evidence="4">MC09</strain>
    </source>
</reference>
<feature type="transmembrane region" description="Helical" evidence="1">
    <location>
        <begin position="358"/>
        <end position="391"/>
    </location>
</feature>
<keyword evidence="1" id="KW-0812">Transmembrane</keyword>
<dbReference type="InterPro" id="IPR029787">
    <property type="entry name" value="Nucleotide_cyclase"/>
</dbReference>
<feature type="domain" description="Guanylate cyclase" evidence="2">
    <location>
        <begin position="469"/>
        <end position="601"/>
    </location>
</feature>
<keyword evidence="1" id="KW-0472">Membrane</keyword>
<organism evidence="3 4">
    <name type="scientific">Methylomonas methanica (strain DSM 25384 / MC09)</name>
    <dbReference type="NCBI Taxonomy" id="857087"/>
    <lineage>
        <taxon>Bacteria</taxon>
        <taxon>Pseudomonadati</taxon>
        <taxon>Pseudomonadota</taxon>
        <taxon>Gammaproteobacteria</taxon>
        <taxon>Methylococcales</taxon>
        <taxon>Methylococcaceae</taxon>
        <taxon>Methylomonas</taxon>
    </lineage>
</organism>
<name>G0A167_METMM</name>
<dbReference type="InterPro" id="IPR050697">
    <property type="entry name" value="Adenylyl/Guanylyl_Cyclase_3/4"/>
</dbReference>
<accession>G0A167</accession>
<dbReference type="PANTHER" id="PTHR43081:SF1">
    <property type="entry name" value="ADENYLATE CYCLASE, TERMINAL-DIFFERENTIATION SPECIFIC"/>
    <property type="match status" value="1"/>
</dbReference>
<protein>
    <submittedName>
        <fullName evidence="3">Adenylate/guanylate cyclase with Chase sensor</fullName>
    </submittedName>
</protein>
<reference key="2">
    <citation type="submission" date="2011-05" db="EMBL/GenBank/DDBJ databases">
        <title>Complete genome sequence of the aerobic marine methanotroph Methylomonas methanica MC09.</title>
        <authorList>
            <person name="Boden R."/>
            <person name="Cunliffe M."/>
            <person name="Scanlan J."/>
            <person name="Moussard H."/>
            <person name="Kits K.D."/>
            <person name="Klotz M."/>
            <person name="Jetten M."/>
            <person name="Vuilleumier S."/>
            <person name="Han J."/>
            <person name="Peters L."/>
            <person name="Mikhailova N."/>
            <person name="Teshima H."/>
            <person name="Tapia R."/>
            <person name="Kyrpides N."/>
            <person name="Ivanova N."/>
            <person name="Pagani I."/>
            <person name="Cheng J.-F."/>
            <person name="Goodwin L."/>
            <person name="Han C."/>
            <person name="Hauser L."/>
            <person name="Land M."/>
            <person name="Lapidus A."/>
            <person name="Lucas S."/>
            <person name="Pitluck S."/>
            <person name="Woyke T."/>
            <person name="Stein L.Y."/>
            <person name="Murrell C."/>
        </authorList>
    </citation>
    <scope>NUCLEOTIDE SEQUENCE</scope>
    <source>
        <strain>MC09</strain>
    </source>
</reference>
<proteinExistence type="predicted"/>
<gene>
    <name evidence="3" type="ordered locus">Metme_4134</name>
</gene>
<dbReference type="Proteomes" id="UP000008888">
    <property type="component" value="Chromosome"/>
</dbReference>
<dbReference type="PROSITE" id="PS50125">
    <property type="entry name" value="GUANYLATE_CYCLASE_2"/>
    <property type="match status" value="1"/>
</dbReference>
<sequence>MLLKATPLRLVLGCSVLLTVIIGCGSLYLWEPLPLQILRNATFDQFQRLKPRVYHDAPVRIVDIDEESLKRLGQWPWPRTRIAELLTTLQAAEPAAIAIDIIFAEQDRTSPQAMLNFWRLSDEKKQLLGTLPDHDAELAEAIRHSTTSLGFALSAAQSPQAPPVVKAHYVQIGASPLPYLLPFQGALSPLPVLESAAVGNGALTFISDADGVIRKVPLLLRYQNTLVPSLTAESLRLAQKADNYTLRSQADGLGLAEIGIGDIRVPTTPGGEIWINYSPPDSRRYLPAWQVLAGRIDENRLRNKILLIGTSAQGLMDLRFSPLGGVIPGIEVHAQALEQILAGVHLIRPGWANALEMLVILAGGLLIGGLALGYGAILSFCSFFLALLLLWSAAWLAYADFRLLIDPLVPSLMLLAVFLFTSIFRHIYSERSQRWVKQAFSRYISPNLVEYLISHPDELELGGQRQTCSFVFTDLVDFTSLMESLDPSQAVSLLNAYLENMIAIAFSHHGTLDRIVGDAVAIMFSAPVKQADHQRRAILCALEMQRYAGRYAAELNARGIAFGQTRIGVHSGDVIVGNFGGKTIFDYRALGDVVNTASRLEGANKYLGTLICASAATLSGCPEIPKRRIGHLLVKGKSIPLEVYEALDTDTLNPSALAAYQTAHDLMCAARPDAISAFQNLVASYPGDKLAAFHLHRLLAGESGDLIELSQK</sequence>
<dbReference type="HOGENOM" id="CLU_000445_85_1_6"/>
<evidence type="ECO:0000313" key="3">
    <source>
        <dbReference type="EMBL" id="AEG02487.1"/>
    </source>
</evidence>
<dbReference type="RefSeq" id="WP_013820703.1">
    <property type="nucleotide sequence ID" value="NC_015572.1"/>
</dbReference>
<dbReference type="SMART" id="SM00044">
    <property type="entry name" value="CYCc"/>
    <property type="match status" value="1"/>
</dbReference>
<reference evidence="3 4" key="1">
    <citation type="journal article" date="2011" name="J. Bacteriol.">
        <title>Complete Genome Sequence of the Aerobic Marine Methanotroph Methylomonas methanica MC09.</title>
        <authorList>
            <person name="Boden R."/>
            <person name="Cunliffe M."/>
            <person name="Scanlan J."/>
            <person name="Moussard H."/>
            <person name="Kits K.D."/>
            <person name="Klotz M.G."/>
            <person name="Jetten M.S."/>
            <person name="Vuilleumier S."/>
            <person name="Han J."/>
            <person name="Peters L."/>
            <person name="Mikhailova N."/>
            <person name="Teshima H."/>
            <person name="Tapia R."/>
            <person name="Kyrpides N."/>
            <person name="Ivanova N."/>
            <person name="Pagani I."/>
            <person name="Cheng J.F."/>
            <person name="Goodwin L."/>
            <person name="Han C."/>
            <person name="Hauser L."/>
            <person name="Land M.L."/>
            <person name="Lapidus A."/>
            <person name="Lucas S."/>
            <person name="Pitluck S."/>
            <person name="Woyke T."/>
            <person name="Stein L."/>
            <person name="Murrell J.C."/>
        </authorList>
    </citation>
    <scope>NUCLEOTIDE SEQUENCE [LARGE SCALE GENOMIC DNA]</scope>
    <source>
        <strain evidence="3 4">MC09</strain>
    </source>
</reference>